<feature type="compositionally biased region" description="Low complexity" evidence="1">
    <location>
        <begin position="457"/>
        <end position="471"/>
    </location>
</feature>
<feature type="compositionally biased region" description="Low complexity" evidence="1">
    <location>
        <begin position="938"/>
        <end position="947"/>
    </location>
</feature>
<feature type="region of interest" description="Disordered" evidence="1">
    <location>
        <begin position="573"/>
        <end position="857"/>
    </location>
</feature>
<feature type="region of interest" description="Disordered" evidence="1">
    <location>
        <begin position="64"/>
        <end position="91"/>
    </location>
</feature>
<organism evidence="2 3">
    <name type="scientific">Postia placenta MAD-698-R-SB12</name>
    <dbReference type="NCBI Taxonomy" id="670580"/>
    <lineage>
        <taxon>Eukaryota</taxon>
        <taxon>Fungi</taxon>
        <taxon>Dikarya</taxon>
        <taxon>Basidiomycota</taxon>
        <taxon>Agaricomycotina</taxon>
        <taxon>Agaricomycetes</taxon>
        <taxon>Polyporales</taxon>
        <taxon>Adustoporiaceae</taxon>
        <taxon>Rhodonia</taxon>
    </lineage>
</organism>
<reference evidence="2 3" key="1">
    <citation type="submission" date="2017-04" db="EMBL/GenBank/DDBJ databases">
        <title>Genome Sequence of the Model Brown-Rot Fungus Postia placenta SB12.</title>
        <authorList>
            <consortium name="DOE Joint Genome Institute"/>
            <person name="Gaskell J."/>
            <person name="Kersten P."/>
            <person name="Larrondo L.F."/>
            <person name="Canessa P."/>
            <person name="Martinez D."/>
            <person name="Hibbett D."/>
            <person name="Schmoll M."/>
            <person name="Kubicek C.P."/>
            <person name="Martinez A.T."/>
            <person name="Yadav J."/>
            <person name="Master E."/>
            <person name="Magnuson J.K."/>
            <person name="James T."/>
            <person name="Yaver D."/>
            <person name="Berka R."/>
            <person name="Labutti K."/>
            <person name="Lipzen A."/>
            <person name="Aerts A."/>
            <person name="Barry K."/>
            <person name="Henrissat B."/>
            <person name="Blanchette R."/>
            <person name="Grigoriev I."/>
            <person name="Cullen D."/>
        </authorList>
    </citation>
    <scope>NUCLEOTIDE SEQUENCE [LARGE SCALE GENOMIC DNA]</scope>
    <source>
        <strain evidence="2 3">MAD-698-R-SB12</strain>
    </source>
</reference>
<sequence length="1045" mass="114247">MAAAFSRIQLAAALIEYDNDDSDPTKPRKSAQESVIFAHLRRNNPTHRSAARRSTDYLGVAIPGETGSMMGGESIVDDSRRSRGSFDALRNPFGRDSTYEGILGEDEEENEMEVDLSSWGLDALLPQDKEDKDARKKAKSEVLPNPHAAIPSERPGGARSEMGRQGVHAGRTMSMGNFDSFGEGGAFLDARPTMGSRRHSIGTALDFPQAKRPVEQRTHRGRTASSHALIENIPPTPPLHSIPFPTSESVRSVSPLPTEGTPMMRPSSLVSENVLNRAHGRTSSTASLGSQMLSNEEQDEELPNPFAVRPPSPDRASRFDPKARARTASQASFGALTPGLNGDDTNPFALRPPSPSRSSRFDPKAIRARTVSNGSLGTQMLLDNDRYDARSSSPDASPRPRRYSRLELMRPKVLIMPSPLQSAARPSQPSMPPRSLDGFEMHTDGPPLPPGARAARRAASSTMSMIDTSTSPGLVASNSFTPNPRASLTLSQLTFRNTLAVDGQRDPSYADIESHLRRATHDGQQIEPEPEPEPEPNPTTPMPPPAIVLDPADRSRRPAGKLYGKSLIDALESRKAEMKGKQRTFRGDERPSMMARTPMQRSSTLIDPESLKQRPQSQHMDSYHSQPNLSRRNSKTLVNLEDGIPGVRASQHLGAMDSASPGNKKSVFGVDTLWERELAKLREMEQQERHEAEDAARRQTAEDAKHGKKGKKGKKSKKGKHTGEEPESSEVLAESATNLTLSSAPEEAAPGAASPSYVLPNIPRASARRRPPPPTAGDDQSDGESDSDTPGVNNRKTLAKEVEADQWVAGSSDEEDRVQRLRVPGTGPRFVKNSGSNRVSTAPNFRKVDDESSEEDLPLVATIDRAARRMTRANLQDDDSDEEKPLSVILDKTLDKTKLKLSSVGSFGDSLFPDSAKGDQDEEDDKPLGLRVSRVINSSQALSSASQEADDDKPLAFHPEQMRRTQYMMAQQQQQQQQLMMQAQFTQSMIFGTPSMMASGFFGPPMPPPMMMPPQLPATPPPMHETGKFGRVDKWRHDVAVEGPE</sequence>
<feature type="region of interest" description="Disordered" evidence="1">
    <location>
        <begin position="130"/>
        <end position="165"/>
    </location>
</feature>
<feature type="region of interest" description="Disordered" evidence="1">
    <location>
        <begin position="419"/>
        <end position="480"/>
    </location>
</feature>
<feature type="region of interest" description="Disordered" evidence="1">
    <location>
        <begin position="520"/>
        <end position="559"/>
    </location>
</feature>
<evidence type="ECO:0000313" key="2">
    <source>
        <dbReference type="EMBL" id="OSX60176.1"/>
    </source>
</evidence>
<dbReference type="GeneID" id="36325973"/>
<feature type="compositionally biased region" description="Basic residues" evidence="1">
    <location>
        <begin position="706"/>
        <end position="720"/>
    </location>
</feature>
<feature type="compositionally biased region" description="Basic and acidic residues" evidence="1">
    <location>
        <begin position="673"/>
        <end position="705"/>
    </location>
</feature>
<evidence type="ECO:0000256" key="1">
    <source>
        <dbReference type="SAM" id="MobiDB-lite"/>
    </source>
</evidence>
<gene>
    <name evidence="2" type="ORF">POSPLADRAFT_1058350</name>
</gene>
<dbReference type="RefSeq" id="XP_024336970.1">
    <property type="nucleotide sequence ID" value="XM_024481023.1"/>
</dbReference>
<feature type="compositionally biased region" description="Pro residues" evidence="1">
    <location>
        <begin position="535"/>
        <end position="546"/>
    </location>
</feature>
<feature type="compositionally biased region" description="Polar residues" evidence="1">
    <location>
        <begin position="833"/>
        <end position="843"/>
    </location>
</feature>
<feature type="compositionally biased region" description="Polar residues" evidence="1">
    <location>
        <begin position="613"/>
        <end position="637"/>
    </location>
</feature>
<dbReference type="STRING" id="670580.A0A1X6MVC9"/>
<dbReference type="EMBL" id="KZ110600">
    <property type="protein sequence ID" value="OSX60176.1"/>
    <property type="molecule type" value="Genomic_DNA"/>
</dbReference>
<feature type="compositionally biased region" description="Polar residues" evidence="1">
    <location>
        <begin position="281"/>
        <end position="295"/>
    </location>
</feature>
<feature type="compositionally biased region" description="Polar residues" evidence="1">
    <location>
        <begin position="419"/>
        <end position="428"/>
    </location>
</feature>
<feature type="region of interest" description="Disordered" evidence="1">
    <location>
        <begin position="280"/>
        <end position="402"/>
    </location>
</feature>
<feature type="region of interest" description="Disordered" evidence="1">
    <location>
        <begin position="904"/>
        <end position="959"/>
    </location>
</feature>
<feature type="region of interest" description="Disordered" evidence="1">
    <location>
        <begin position="1004"/>
        <end position="1030"/>
    </location>
</feature>
<feature type="region of interest" description="Disordered" evidence="1">
    <location>
        <begin position="189"/>
        <end position="266"/>
    </location>
</feature>
<dbReference type="OrthoDB" id="2564267at2759"/>
<feature type="compositionally biased region" description="Low complexity" evidence="1">
    <location>
        <begin position="742"/>
        <end position="756"/>
    </location>
</feature>
<evidence type="ECO:0000313" key="3">
    <source>
        <dbReference type="Proteomes" id="UP000194127"/>
    </source>
</evidence>
<feature type="compositionally biased region" description="Pro residues" evidence="1">
    <location>
        <begin position="1004"/>
        <end position="1023"/>
    </location>
</feature>
<protein>
    <submittedName>
        <fullName evidence="2">Uncharacterized protein</fullName>
    </submittedName>
</protein>
<proteinExistence type="predicted"/>
<name>A0A1X6MVC9_9APHY</name>
<accession>A0A1X6MVC9</accession>
<keyword evidence="3" id="KW-1185">Reference proteome</keyword>
<dbReference type="AlphaFoldDB" id="A0A1X6MVC9"/>
<feature type="compositionally biased region" description="Basic and acidic residues" evidence="1">
    <location>
        <begin position="573"/>
        <end position="591"/>
    </location>
</feature>
<dbReference type="Proteomes" id="UP000194127">
    <property type="component" value="Unassembled WGS sequence"/>
</dbReference>